<accession>A0AAV4DP86</accession>
<dbReference type="Proteomes" id="UP000735302">
    <property type="component" value="Unassembled WGS sequence"/>
</dbReference>
<evidence type="ECO:0000313" key="2">
    <source>
        <dbReference type="Proteomes" id="UP000735302"/>
    </source>
</evidence>
<reference evidence="1 2" key="1">
    <citation type="journal article" date="2021" name="Elife">
        <title>Chloroplast acquisition without the gene transfer in kleptoplastic sea slugs, Plakobranchus ocellatus.</title>
        <authorList>
            <person name="Maeda T."/>
            <person name="Takahashi S."/>
            <person name="Yoshida T."/>
            <person name="Shimamura S."/>
            <person name="Takaki Y."/>
            <person name="Nagai Y."/>
            <person name="Toyoda A."/>
            <person name="Suzuki Y."/>
            <person name="Arimoto A."/>
            <person name="Ishii H."/>
            <person name="Satoh N."/>
            <person name="Nishiyama T."/>
            <person name="Hasebe M."/>
            <person name="Maruyama T."/>
            <person name="Minagawa J."/>
            <person name="Obokata J."/>
            <person name="Shigenobu S."/>
        </authorList>
    </citation>
    <scope>NUCLEOTIDE SEQUENCE [LARGE SCALE GENOMIC DNA]</scope>
</reference>
<dbReference type="AlphaFoldDB" id="A0AAV4DP86"/>
<organism evidence="1 2">
    <name type="scientific">Plakobranchus ocellatus</name>
    <dbReference type="NCBI Taxonomy" id="259542"/>
    <lineage>
        <taxon>Eukaryota</taxon>
        <taxon>Metazoa</taxon>
        <taxon>Spiralia</taxon>
        <taxon>Lophotrochozoa</taxon>
        <taxon>Mollusca</taxon>
        <taxon>Gastropoda</taxon>
        <taxon>Heterobranchia</taxon>
        <taxon>Euthyneura</taxon>
        <taxon>Panpulmonata</taxon>
        <taxon>Sacoglossa</taxon>
        <taxon>Placobranchoidea</taxon>
        <taxon>Plakobranchidae</taxon>
        <taxon>Plakobranchus</taxon>
    </lineage>
</organism>
<protein>
    <submittedName>
        <fullName evidence="1">Uncharacterized protein</fullName>
    </submittedName>
</protein>
<gene>
    <name evidence="1" type="ORF">PoB_007253400</name>
</gene>
<keyword evidence="2" id="KW-1185">Reference proteome</keyword>
<dbReference type="EMBL" id="BLXT01008140">
    <property type="protein sequence ID" value="GFO46029.1"/>
    <property type="molecule type" value="Genomic_DNA"/>
</dbReference>
<proteinExistence type="predicted"/>
<name>A0AAV4DP86_9GAST</name>
<evidence type="ECO:0000313" key="1">
    <source>
        <dbReference type="EMBL" id="GFO46029.1"/>
    </source>
</evidence>
<sequence>MTIKNQDLMVPMYSKKARAKYLTVLYDNKEPGSDGSYVFKESKMTIKNQDLMVPMYSKKARAKYLTVLYDNENQDLMVPMYSENGNAVFFLYYMRFD</sequence>
<comment type="caution">
    <text evidence="1">The sequence shown here is derived from an EMBL/GenBank/DDBJ whole genome shotgun (WGS) entry which is preliminary data.</text>
</comment>